<dbReference type="OrthoDB" id="9805022at2"/>
<dbReference type="Gene3D" id="3.30.750.24">
    <property type="entry name" value="STAS domain"/>
    <property type="match status" value="1"/>
</dbReference>
<dbReference type="InterPro" id="IPR036513">
    <property type="entry name" value="STAS_dom_sf"/>
</dbReference>
<accession>A0A1I3YM41</accession>
<dbReference type="Proteomes" id="UP000198635">
    <property type="component" value="Unassembled WGS sequence"/>
</dbReference>
<reference evidence="4" key="1">
    <citation type="submission" date="2016-10" db="EMBL/GenBank/DDBJ databases">
        <authorList>
            <person name="Varghese N."/>
            <person name="Submissions S."/>
        </authorList>
    </citation>
    <scope>NUCLEOTIDE SEQUENCE [LARGE SCALE GENOMIC DNA]</scope>
    <source>
        <strain evidence="4">DSM 5918</strain>
    </source>
</reference>
<dbReference type="PANTHER" id="PTHR30188:SF3">
    <property type="entry name" value="ABC TRANSPORTER PERMEASE"/>
    <property type="match status" value="1"/>
</dbReference>
<feature type="transmembrane region" description="Helical" evidence="1">
    <location>
        <begin position="204"/>
        <end position="228"/>
    </location>
</feature>
<dbReference type="InterPro" id="IPR003453">
    <property type="entry name" value="ABC_MlaE_roteobac"/>
</dbReference>
<dbReference type="AlphaFoldDB" id="A0A1I3YM41"/>
<feature type="transmembrane region" description="Helical" evidence="1">
    <location>
        <begin position="317"/>
        <end position="340"/>
    </location>
</feature>
<comment type="similarity">
    <text evidence="1">Belongs to the MlaE permease family.</text>
</comment>
<evidence type="ECO:0000256" key="1">
    <source>
        <dbReference type="RuleBase" id="RU362044"/>
    </source>
</evidence>
<dbReference type="STRING" id="52560.SAMN04488082_12082"/>
<dbReference type="InterPro" id="IPR030802">
    <property type="entry name" value="Permease_MalE"/>
</dbReference>
<dbReference type="Pfam" id="PF13466">
    <property type="entry name" value="STAS_2"/>
    <property type="match status" value="1"/>
</dbReference>
<keyword evidence="1" id="KW-0472">Membrane</keyword>
<dbReference type="PANTHER" id="PTHR30188">
    <property type="entry name" value="ABC TRANSPORTER PERMEASE PROTEIN-RELATED"/>
    <property type="match status" value="1"/>
</dbReference>
<dbReference type="NCBIfam" id="TIGR00056">
    <property type="entry name" value="MlaE family lipid ABC transporter permease subunit"/>
    <property type="match status" value="1"/>
</dbReference>
<organism evidence="3 4">
    <name type="scientific">Desulfomicrobium apsheronum</name>
    <dbReference type="NCBI Taxonomy" id="52560"/>
    <lineage>
        <taxon>Bacteria</taxon>
        <taxon>Pseudomonadati</taxon>
        <taxon>Thermodesulfobacteriota</taxon>
        <taxon>Desulfovibrionia</taxon>
        <taxon>Desulfovibrionales</taxon>
        <taxon>Desulfomicrobiaceae</taxon>
        <taxon>Desulfomicrobium</taxon>
    </lineage>
</organism>
<keyword evidence="4" id="KW-1185">Reference proteome</keyword>
<sequence>MHNDHATTPSPTLFVDSKPELLTLGLRGILDLRTTPGIMESLAHLPKPLPGLIHADLSGITRMDDCGALVILQLRRMAEKHGSTLEMLGTPGHVQELLDFLRLDDPPRSGGSKRTRPGIMTRFGIKTIEVTSQAMTHVSFVGEVTVTLLSLLRHPGRLRLGDVVLYMQRVGVDALPIVGLISFLLGLIMAFMSAVQLQQFGANIYVASLVALAMVRELGPIMTAILVAGRSGSAFAAEIGTMKVSEEVDALITMGFKPAMFLVAPKIIASLLVVPLLAMYSNLFAIAGGLLIGVTTLDLTVNAYMAQTMNTLTIFDINWGLFKSAIFAVLIATVGCFKGYQVRGGAASVGQATTSAVVTGIFLVILVDSVLAVILRYWRP</sequence>
<feature type="transmembrane region" description="Helical" evidence="1">
    <location>
        <begin position="352"/>
        <end position="378"/>
    </location>
</feature>
<feature type="transmembrane region" description="Helical" evidence="1">
    <location>
        <begin position="284"/>
        <end position="305"/>
    </location>
</feature>
<dbReference type="InterPro" id="IPR002645">
    <property type="entry name" value="STAS_dom"/>
</dbReference>
<keyword evidence="1" id="KW-1133">Transmembrane helix</keyword>
<name>A0A1I3YM41_9BACT</name>
<dbReference type="EMBL" id="FORX01000020">
    <property type="protein sequence ID" value="SFK32820.1"/>
    <property type="molecule type" value="Genomic_DNA"/>
</dbReference>
<evidence type="ECO:0000313" key="4">
    <source>
        <dbReference type="Proteomes" id="UP000198635"/>
    </source>
</evidence>
<evidence type="ECO:0000259" key="2">
    <source>
        <dbReference type="PROSITE" id="PS50801"/>
    </source>
</evidence>
<feature type="transmembrane region" description="Helical" evidence="1">
    <location>
        <begin position="259"/>
        <end position="278"/>
    </location>
</feature>
<gene>
    <name evidence="3" type="ORF">SAMN04488082_12082</name>
</gene>
<dbReference type="GO" id="GO:0043190">
    <property type="term" value="C:ATP-binding cassette (ABC) transporter complex"/>
    <property type="evidence" value="ECO:0007669"/>
    <property type="project" value="InterPro"/>
</dbReference>
<dbReference type="SUPFAM" id="SSF52091">
    <property type="entry name" value="SpoIIaa-like"/>
    <property type="match status" value="1"/>
</dbReference>
<feature type="domain" description="STAS" evidence="2">
    <location>
        <begin position="11"/>
        <end position="105"/>
    </location>
</feature>
<evidence type="ECO:0000313" key="3">
    <source>
        <dbReference type="EMBL" id="SFK32820.1"/>
    </source>
</evidence>
<proteinExistence type="inferred from homology"/>
<dbReference type="PROSITE" id="PS50801">
    <property type="entry name" value="STAS"/>
    <property type="match status" value="1"/>
</dbReference>
<feature type="transmembrane region" description="Helical" evidence="1">
    <location>
        <begin position="172"/>
        <end position="192"/>
    </location>
</feature>
<dbReference type="InterPro" id="IPR058548">
    <property type="entry name" value="MlaB-like_STAS"/>
</dbReference>
<protein>
    <submittedName>
        <fullName evidence="3">Phospholipid/cholesterol/gamma-HCH transport system permease protein</fullName>
    </submittedName>
</protein>
<dbReference type="GO" id="GO:0005548">
    <property type="term" value="F:phospholipid transporter activity"/>
    <property type="evidence" value="ECO:0007669"/>
    <property type="project" value="TreeGrafter"/>
</dbReference>
<dbReference type="RefSeq" id="WP_092378171.1">
    <property type="nucleotide sequence ID" value="NZ_FORX01000020.1"/>
</dbReference>
<dbReference type="CDD" id="cd07043">
    <property type="entry name" value="STAS_anti-anti-sigma_factors"/>
    <property type="match status" value="1"/>
</dbReference>
<keyword evidence="1" id="KW-0812">Transmembrane</keyword>
<dbReference type="Pfam" id="PF02405">
    <property type="entry name" value="MlaE"/>
    <property type="match status" value="1"/>
</dbReference>